<dbReference type="KEGG" id="nano:G5V58_25095"/>
<dbReference type="PANTHER" id="PTHR48107:SF7">
    <property type="entry name" value="RE15974P"/>
    <property type="match status" value="1"/>
</dbReference>
<dbReference type="EMBL" id="CP049257">
    <property type="protein sequence ID" value="QIG45582.1"/>
    <property type="molecule type" value="Genomic_DNA"/>
</dbReference>
<dbReference type="AlphaFoldDB" id="A0A6G6WK46"/>
<dbReference type="InterPro" id="IPR036291">
    <property type="entry name" value="NAD(P)-bd_dom_sf"/>
</dbReference>
<organism evidence="4 5">
    <name type="scientific">Nocardioides anomalus</name>
    <dbReference type="NCBI Taxonomy" id="2712223"/>
    <lineage>
        <taxon>Bacteria</taxon>
        <taxon>Bacillati</taxon>
        <taxon>Actinomycetota</taxon>
        <taxon>Actinomycetes</taxon>
        <taxon>Propionibacteriales</taxon>
        <taxon>Nocardioidaceae</taxon>
        <taxon>Nocardioides</taxon>
    </lineage>
</organism>
<dbReference type="FunFam" id="3.40.50.720:FF:000084">
    <property type="entry name" value="Short-chain dehydrogenase reductase"/>
    <property type="match status" value="1"/>
</dbReference>
<dbReference type="Pfam" id="PF13561">
    <property type="entry name" value="adh_short_C2"/>
    <property type="match status" value="1"/>
</dbReference>
<comment type="similarity">
    <text evidence="1">Belongs to the short-chain dehydrogenases/reductases (SDR) family.</text>
</comment>
<dbReference type="InterPro" id="IPR002347">
    <property type="entry name" value="SDR_fam"/>
</dbReference>
<reference evidence="4 5" key="1">
    <citation type="submission" date="2020-02" db="EMBL/GenBank/DDBJ databases">
        <title>Full genome sequence of Nocardioides sp. R-3366.</title>
        <authorList>
            <person name="Im W.-T."/>
        </authorList>
    </citation>
    <scope>NUCLEOTIDE SEQUENCE [LARGE SCALE GENOMIC DNA]</scope>
    <source>
        <strain evidence="4 5">R-3366</strain>
    </source>
</reference>
<gene>
    <name evidence="4" type="ORF">G5V58_25095</name>
</gene>
<dbReference type="Proteomes" id="UP000502996">
    <property type="component" value="Chromosome"/>
</dbReference>
<evidence type="ECO:0000313" key="4">
    <source>
        <dbReference type="EMBL" id="QIG45582.1"/>
    </source>
</evidence>
<evidence type="ECO:0000256" key="1">
    <source>
        <dbReference type="ARBA" id="ARBA00006484"/>
    </source>
</evidence>
<evidence type="ECO:0000256" key="2">
    <source>
        <dbReference type="ARBA" id="ARBA00023002"/>
    </source>
</evidence>
<sequence length="244" mass="25253">MDSTRTAIVTGGSRGIGRATALRLGRDGYAVVVGYAGNRALAEEVVAEVEAAGGHALAAGGDLADPAVAQHLFDVAEEAFGGADLLVHAAGQMVLAPVAELDLDDLDRTFQVNVRSTFALAQQGVRRLRSGGSMVLFSTSVVGLAFPTYGAYVASKGAVEALTPILAKELRGRDVTVNTVAPGPTATDLFLDGKTDEQVQQLAQQPPLQRLGQPEDIARVVAFLAGPEGHWVNGQTLRANGGLV</sequence>
<dbReference type="InterPro" id="IPR057326">
    <property type="entry name" value="KR_dom"/>
</dbReference>
<accession>A0A6G6WK46</accession>
<evidence type="ECO:0000313" key="5">
    <source>
        <dbReference type="Proteomes" id="UP000502996"/>
    </source>
</evidence>
<dbReference type="RefSeq" id="WP_165238308.1">
    <property type="nucleotide sequence ID" value="NZ_CP049257.1"/>
</dbReference>
<dbReference type="SMART" id="SM00822">
    <property type="entry name" value="PKS_KR"/>
    <property type="match status" value="1"/>
</dbReference>
<protein>
    <submittedName>
        <fullName evidence="4">SDR family oxidoreductase</fullName>
    </submittedName>
</protein>
<dbReference type="Gene3D" id="3.40.50.720">
    <property type="entry name" value="NAD(P)-binding Rossmann-like Domain"/>
    <property type="match status" value="1"/>
</dbReference>
<proteinExistence type="inferred from homology"/>
<evidence type="ECO:0000259" key="3">
    <source>
        <dbReference type="SMART" id="SM00822"/>
    </source>
</evidence>
<dbReference type="GO" id="GO:0016614">
    <property type="term" value="F:oxidoreductase activity, acting on CH-OH group of donors"/>
    <property type="evidence" value="ECO:0007669"/>
    <property type="project" value="UniProtKB-ARBA"/>
</dbReference>
<dbReference type="PRINTS" id="PR00081">
    <property type="entry name" value="GDHRDH"/>
</dbReference>
<dbReference type="PANTHER" id="PTHR48107">
    <property type="entry name" value="NADPH-DEPENDENT ALDEHYDE REDUCTASE-LIKE PROTEIN, CHLOROPLASTIC-RELATED"/>
    <property type="match status" value="1"/>
</dbReference>
<keyword evidence="2" id="KW-0560">Oxidoreductase</keyword>
<dbReference type="SUPFAM" id="SSF51735">
    <property type="entry name" value="NAD(P)-binding Rossmann-fold domains"/>
    <property type="match status" value="1"/>
</dbReference>
<name>A0A6G6WK46_9ACTN</name>
<feature type="domain" description="Ketoreductase" evidence="3">
    <location>
        <begin position="5"/>
        <end position="187"/>
    </location>
</feature>
<keyword evidence="5" id="KW-1185">Reference proteome</keyword>